<dbReference type="EMBL" id="LNZA01000001">
    <property type="protein sequence ID" value="KTD73759.1"/>
    <property type="molecule type" value="Genomic_DNA"/>
</dbReference>
<feature type="transmembrane region" description="Helical" evidence="1">
    <location>
        <begin position="6"/>
        <end position="23"/>
    </location>
</feature>
<keyword evidence="3" id="KW-1185">Reference proteome</keyword>
<gene>
    <name evidence="2" type="ORF">Ltuc_1606</name>
</gene>
<evidence type="ECO:0000256" key="1">
    <source>
        <dbReference type="SAM" id="Phobius"/>
    </source>
</evidence>
<dbReference type="RefSeq" id="WP_058520760.1">
    <property type="nucleotide sequence ID" value="NZ_CAAAIP010000008.1"/>
</dbReference>
<dbReference type="STRING" id="40335.Ltuc_1606"/>
<dbReference type="PATRIC" id="fig|40335.7.peg.1704"/>
<organism evidence="2 3">
    <name type="scientific">Legionella tucsonensis</name>
    <dbReference type="NCBI Taxonomy" id="40335"/>
    <lineage>
        <taxon>Bacteria</taxon>
        <taxon>Pseudomonadati</taxon>
        <taxon>Pseudomonadota</taxon>
        <taxon>Gammaproteobacteria</taxon>
        <taxon>Legionellales</taxon>
        <taxon>Legionellaceae</taxon>
        <taxon>Legionella</taxon>
    </lineage>
</organism>
<protein>
    <recommendedName>
        <fullName evidence="4">Transmembrane protein</fullName>
    </recommendedName>
</protein>
<name>A0A0W0ZX84_9GAMM</name>
<sequence length="77" mass="8909">MVDLEIVSFFLLIFLGIVFGYIAGRYRKREAENCGEARVRHSLAKYCQNKDAHVLSNITLRLEAKQLRKAVKELLKI</sequence>
<dbReference type="Proteomes" id="UP000054693">
    <property type="component" value="Unassembled WGS sequence"/>
</dbReference>
<evidence type="ECO:0008006" key="4">
    <source>
        <dbReference type="Google" id="ProtNLM"/>
    </source>
</evidence>
<proteinExistence type="predicted"/>
<comment type="caution">
    <text evidence="2">The sequence shown here is derived from an EMBL/GenBank/DDBJ whole genome shotgun (WGS) entry which is preliminary data.</text>
</comment>
<accession>A0A0W0ZX84</accession>
<dbReference type="AlphaFoldDB" id="A0A0W0ZX84"/>
<keyword evidence="1" id="KW-1133">Transmembrane helix</keyword>
<keyword evidence="1" id="KW-0812">Transmembrane</keyword>
<evidence type="ECO:0000313" key="2">
    <source>
        <dbReference type="EMBL" id="KTD73759.1"/>
    </source>
</evidence>
<evidence type="ECO:0000313" key="3">
    <source>
        <dbReference type="Proteomes" id="UP000054693"/>
    </source>
</evidence>
<keyword evidence="1" id="KW-0472">Membrane</keyword>
<reference evidence="2 3" key="1">
    <citation type="submission" date="2015-11" db="EMBL/GenBank/DDBJ databases">
        <title>Genomic analysis of 38 Legionella species identifies large and diverse effector repertoires.</title>
        <authorList>
            <person name="Burstein D."/>
            <person name="Amaro F."/>
            <person name="Zusman T."/>
            <person name="Lifshitz Z."/>
            <person name="Cohen O."/>
            <person name="Gilbert J.A."/>
            <person name="Pupko T."/>
            <person name="Shuman H.A."/>
            <person name="Segal G."/>
        </authorList>
    </citation>
    <scope>NUCLEOTIDE SEQUENCE [LARGE SCALE GENOMIC DNA]</scope>
    <source>
        <strain evidence="2 3">ATCC 49180</strain>
    </source>
</reference>